<name>A0ACD3B735_9AGAR</name>
<dbReference type="Proteomes" id="UP000308600">
    <property type="component" value="Unassembled WGS sequence"/>
</dbReference>
<protein>
    <submittedName>
        <fullName evidence="1">Uncharacterized protein</fullName>
    </submittedName>
</protein>
<keyword evidence="2" id="KW-1185">Reference proteome</keyword>
<dbReference type="EMBL" id="ML208281">
    <property type="protein sequence ID" value="TFK72802.1"/>
    <property type="molecule type" value="Genomic_DNA"/>
</dbReference>
<reference evidence="1 2" key="1">
    <citation type="journal article" date="2019" name="Nat. Ecol. Evol.">
        <title>Megaphylogeny resolves global patterns of mushroom evolution.</title>
        <authorList>
            <person name="Varga T."/>
            <person name="Krizsan K."/>
            <person name="Foldi C."/>
            <person name="Dima B."/>
            <person name="Sanchez-Garcia M."/>
            <person name="Sanchez-Ramirez S."/>
            <person name="Szollosi G.J."/>
            <person name="Szarkandi J.G."/>
            <person name="Papp V."/>
            <person name="Albert L."/>
            <person name="Andreopoulos W."/>
            <person name="Angelini C."/>
            <person name="Antonin V."/>
            <person name="Barry K.W."/>
            <person name="Bougher N.L."/>
            <person name="Buchanan P."/>
            <person name="Buyck B."/>
            <person name="Bense V."/>
            <person name="Catcheside P."/>
            <person name="Chovatia M."/>
            <person name="Cooper J."/>
            <person name="Damon W."/>
            <person name="Desjardin D."/>
            <person name="Finy P."/>
            <person name="Geml J."/>
            <person name="Haridas S."/>
            <person name="Hughes K."/>
            <person name="Justo A."/>
            <person name="Karasinski D."/>
            <person name="Kautmanova I."/>
            <person name="Kiss B."/>
            <person name="Kocsube S."/>
            <person name="Kotiranta H."/>
            <person name="LaButti K.M."/>
            <person name="Lechner B.E."/>
            <person name="Liimatainen K."/>
            <person name="Lipzen A."/>
            <person name="Lukacs Z."/>
            <person name="Mihaltcheva S."/>
            <person name="Morgado L.N."/>
            <person name="Niskanen T."/>
            <person name="Noordeloos M.E."/>
            <person name="Ohm R.A."/>
            <person name="Ortiz-Santana B."/>
            <person name="Ovrebo C."/>
            <person name="Racz N."/>
            <person name="Riley R."/>
            <person name="Savchenko A."/>
            <person name="Shiryaev A."/>
            <person name="Soop K."/>
            <person name="Spirin V."/>
            <person name="Szebenyi C."/>
            <person name="Tomsovsky M."/>
            <person name="Tulloss R.E."/>
            <person name="Uehling J."/>
            <person name="Grigoriev I.V."/>
            <person name="Vagvolgyi C."/>
            <person name="Papp T."/>
            <person name="Martin F.M."/>
            <person name="Miettinen O."/>
            <person name="Hibbett D.S."/>
            <person name="Nagy L.G."/>
        </authorList>
    </citation>
    <scope>NUCLEOTIDE SEQUENCE [LARGE SCALE GENOMIC DNA]</scope>
    <source>
        <strain evidence="1 2">NL-1719</strain>
    </source>
</reference>
<proteinExistence type="predicted"/>
<evidence type="ECO:0000313" key="2">
    <source>
        <dbReference type="Proteomes" id="UP000308600"/>
    </source>
</evidence>
<accession>A0ACD3B735</accession>
<evidence type="ECO:0000313" key="1">
    <source>
        <dbReference type="EMBL" id="TFK72802.1"/>
    </source>
</evidence>
<gene>
    <name evidence="1" type="ORF">BDN72DRAFT_791910</name>
</gene>
<sequence>MLQLPAELVLKVLSYLSLSDLAKFLLISKEWKEFVDLNEVAIFHCAAFLHDFIPSRTTPYSEVERMYTERSLKNVPKGDWKAFGRRRLWIKQAWMGRRPNYNLEHIATGLEVHRIKVDEDEGIVIVTTQDGNLIVSGFEATDGDPLWALPEDQIREFAHCEYEKGYLIFDRYTGEREVWRLSSHCARDTSETEVVDDSKPDDRQLRCHESSLRQFPTTTRGHFTPWAILRTDHHAHASRFVYPTLLVTSWDQAFLYNVPTGELVQVIDTLQAAPGASPSGDPSLGTIFYVEQSARHVFACGMLGIRIWSKETGRAIMDISSLQSKFGNWFYMMEPMIEESPSNSWSHRQELVEYPVRSIHASERREHQIEERFISAHVSSCGKHLAALTVSSKLVIVIDFEKVVPNAEGTQDTLQSHTLEIQLGSPIRGARYLAFDHGRVAACTDSGIYVIHPSFTLSNDPTSPPPLRLARLPFFKELNLLASISCLQMSETGLFFNWGTSSDLGEVHIPETEDELFQNLRDYSQALEKQNGLRTLLRQRIMLPDGPAESSTVWSINFVPLHV</sequence>
<organism evidence="1 2">
    <name type="scientific">Pluteus cervinus</name>
    <dbReference type="NCBI Taxonomy" id="181527"/>
    <lineage>
        <taxon>Eukaryota</taxon>
        <taxon>Fungi</taxon>
        <taxon>Dikarya</taxon>
        <taxon>Basidiomycota</taxon>
        <taxon>Agaricomycotina</taxon>
        <taxon>Agaricomycetes</taxon>
        <taxon>Agaricomycetidae</taxon>
        <taxon>Agaricales</taxon>
        <taxon>Pluteineae</taxon>
        <taxon>Pluteaceae</taxon>
        <taxon>Pluteus</taxon>
    </lineage>
</organism>